<evidence type="ECO:0000256" key="1">
    <source>
        <dbReference type="SAM" id="MobiDB-lite"/>
    </source>
</evidence>
<feature type="compositionally biased region" description="Pro residues" evidence="1">
    <location>
        <begin position="92"/>
        <end position="104"/>
    </location>
</feature>
<protein>
    <recommendedName>
        <fullName evidence="3">Glycosyl transferase CAP10 domain-containing protein</fullName>
    </recommendedName>
</protein>
<proteinExistence type="predicted"/>
<accession>A0A9R0JPJ8</accession>
<reference evidence="5" key="2">
    <citation type="submission" date="2025-08" db="UniProtKB">
        <authorList>
            <consortium name="RefSeq"/>
        </authorList>
    </citation>
    <scope>IDENTIFICATION</scope>
    <source>
        <tissue evidence="5">Leaf</tissue>
    </source>
</reference>
<keyword evidence="4" id="KW-1185">Reference proteome</keyword>
<dbReference type="RefSeq" id="XP_021842380.1">
    <property type="nucleotide sequence ID" value="XM_021986688.2"/>
</dbReference>
<organism evidence="4 5">
    <name type="scientific">Spinacia oleracea</name>
    <name type="common">Spinach</name>
    <dbReference type="NCBI Taxonomy" id="3562"/>
    <lineage>
        <taxon>Eukaryota</taxon>
        <taxon>Viridiplantae</taxon>
        <taxon>Streptophyta</taxon>
        <taxon>Embryophyta</taxon>
        <taxon>Tracheophyta</taxon>
        <taxon>Spermatophyta</taxon>
        <taxon>Magnoliopsida</taxon>
        <taxon>eudicotyledons</taxon>
        <taxon>Gunneridae</taxon>
        <taxon>Pentapetalae</taxon>
        <taxon>Caryophyllales</taxon>
        <taxon>Chenopodiaceae</taxon>
        <taxon>Chenopodioideae</taxon>
        <taxon>Anserineae</taxon>
        <taxon>Spinacia</taxon>
    </lineage>
</organism>
<keyword evidence="2" id="KW-0472">Membrane</keyword>
<evidence type="ECO:0000313" key="5">
    <source>
        <dbReference type="RefSeq" id="XP_021842380.1"/>
    </source>
</evidence>
<dbReference type="Pfam" id="PF05686">
    <property type="entry name" value="Glyco_transf_90"/>
    <property type="match status" value="1"/>
</dbReference>
<reference evidence="4" key="1">
    <citation type="journal article" date="2021" name="Nat. Commun.">
        <title>Genomic analyses provide insights into spinach domestication and the genetic basis of agronomic traits.</title>
        <authorList>
            <person name="Cai X."/>
            <person name="Sun X."/>
            <person name="Xu C."/>
            <person name="Sun H."/>
            <person name="Wang X."/>
            <person name="Ge C."/>
            <person name="Zhang Z."/>
            <person name="Wang Q."/>
            <person name="Fei Z."/>
            <person name="Jiao C."/>
            <person name="Wang Q."/>
        </authorList>
    </citation>
    <scope>NUCLEOTIDE SEQUENCE [LARGE SCALE GENOMIC DNA]</scope>
    <source>
        <strain evidence="4">cv. Varoflay</strain>
    </source>
</reference>
<dbReference type="InterPro" id="IPR051091">
    <property type="entry name" value="O-Glucosyltr/Glycosyltrsf_90"/>
</dbReference>
<feature type="compositionally biased region" description="Low complexity" evidence="1">
    <location>
        <begin position="51"/>
        <end position="63"/>
    </location>
</feature>
<dbReference type="OrthoDB" id="202415at2759"/>
<name>A0A9R0JPJ8_SPIOL</name>
<dbReference type="GeneID" id="110782505"/>
<feature type="region of interest" description="Disordered" evidence="1">
    <location>
        <begin position="45"/>
        <end position="104"/>
    </location>
</feature>
<sequence length="508" mass="59825">MIFRPLIQLPATSVIIAFFLLSFLVIGVFFSTHFHDFSSILQSSTHQKHSTLTNNTTKTPSNNTHRKTDIPLKCSDHNNNTTQTCPANYPSKPDPNPDTSPPPTCPEYFRWIHEDLQPWKKNGITRRMVDKAQKTANFRLVIHNGKAYIERYSEYWQKNRDVFTLWGILQLLRRYPGRVPDLELMFDCDDYPKIKKRPRRWPFDEAPSPLFRYCGDDGTRDVVFPDWSFWGWSDINIRPWEFLSKDLKEGNKKVKFTDREPYAYWKGNPLVAPHRMDLLKCNVSDKEDWNARLYVQDWEKEKQQGFKHSDLASQCLNRYKIYIEGSAWSVSEKYILACDSVSLVVKPLYYDFFSRSLMPLQHYWPVREDDKCRSIKFAVEWGNKHIEKAQSMGKTASDFILEDMKMDYVYDYMLHLLTEYAKHLKFKPRIPENAVELCSEIMVCSAVGLEKKFMMESLVKGPSDKAPCTMPPPYDRAALRALLRRETSALKLVEKWEKDYWINQTKHV</sequence>
<dbReference type="Proteomes" id="UP000813463">
    <property type="component" value="Chromosome 3"/>
</dbReference>
<dbReference type="KEGG" id="soe:110782505"/>
<keyword evidence="2" id="KW-0812">Transmembrane</keyword>
<dbReference type="PANTHER" id="PTHR12203">
    <property type="entry name" value="KDEL LYS-ASP-GLU-LEU CONTAINING - RELATED"/>
    <property type="match status" value="1"/>
</dbReference>
<feature type="compositionally biased region" description="Basic and acidic residues" evidence="1">
    <location>
        <begin position="66"/>
        <end position="76"/>
    </location>
</feature>
<keyword evidence="2" id="KW-1133">Transmembrane helix</keyword>
<dbReference type="SMART" id="SM00672">
    <property type="entry name" value="CAP10"/>
    <property type="match status" value="1"/>
</dbReference>
<evidence type="ECO:0000256" key="2">
    <source>
        <dbReference type="SAM" id="Phobius"/>
    </source>
</evidence>
<dbReference type="AlphaFoldDB" id="A0A9R0JPJ8"/>
<feature type="transmembrane region" description="Helical" evidence="2">
    <location>
        <begin position="12"/>
        <end position="34"/>
    </location>
</feature>
<dbReference type="PANTHER" id="PTHR12203:SF99">
    <property type="entry name" value="OS04G0534100 PROTEIN"/>
    <property type="match status" value="1"/>
</dbReference>
<feature type="compositionally biased region" description="Polar residues" evidence="1">
    <location>
        <begin position="77"/>
        <end position="86"/>
    </location>
</feature>
<evidence type="ECO:0000313" key="4">
    <source>
        <dbReference type="Proteomes" id="UP000813463"/>
    </source>
</evidence>
<feature type="domain" description="Glycosyl transferase CAP10" evidence="3">
    <location>
        <begin position="178"/>
        <end position="427"/>
    </location>
</feature>
<gene>
    <name evidence="5" type="primary">LOC110782505</name>
</gene>
<evidence type="ECO:0000259" key="3">
    <source>
        <dbReference type="SMART" id="SM00672"/>
    </source>
</evidence>
<dbReference type="InterPro" id="IPR006598">
    <property type="entry name" value="CAP10"/>
</dbReference>